<dbReference type="Pfam" id="PF14903">
    <property type="entry name" value="WG_beta_rep"/>
    <property type="match status" value="6"/>
</dbReference>
<dbReference type="Gene3D" id="3.90.640.20">
    <property type="entry name" value="Heat-shock cognate protein, ATPase"/>
    <property type="match status" value="1"/>
</dbReference>
<comment type="caution">
    <text evidence="2">The sequence shown here is derived from an EMBL/GenBank/DDBJ whole genome shotgun (WGS) entry which is preliminary data.</text>
</comment>
<dbReference type="Gene3D" id="3.30.565.40">
    <property type="entry name" value="Fervidobacterium nodosum Rt17-B1 like"/>
    <property type="match status" value="1"/>
</dbReference>
<dbReference type="RefSeq" id="WP_052115035.1">
    <property type="nucleotide sequence ID" value="NZ_AVBG01000008.1"/>
</dbReference>
<dbReference type="Pfam" id="PF11738">
    <property type="entry name" value="DUF3298"/>
    <property type="match status" value="1"/>
</dbReference>
<protein>
    <recommendedName>
        <fullName evidence="1">DUF3298 domain-containing protein</fullName>
    </recommendedName>
</protein>
<feature type="domain" description="DUF3298" evidence="1">
    <location>
        <begin position="476"/>
        <end position="550"/>
    </location>
</feature>
<dbReference type="STRING" id="1385513.N780_17415"/>
<dbReference type="OrthoDB" id="5637at2"/>
<dbReference type="EMBL" id="AVBG01000008">
    <property type="protein sequence ID" value="KGP91044.1"/>
    <property type="molecule type" value="Genomic_DNA"/>
</dbReference>
<accession>A0A0A2USY0</accession>
<dbReference type="InterPro" id="IPR037126">
    <property type="entry name" value="PdaC/RsiV-like_sf"/>
</dbReference>
<keyword evidence="3" id="KW-1185">Reference proteome</keyword>
<dbReference type="PANTHER" id="PTHR37841:SF1">
    <property type="entry name" value="DUF3298 DOMAIN-CONTAINING PROTEIN"/>
    <property type="match status" value="1"/>
</dbReference>
<dbReference type="eggNOG" id="COG5263">
    <property type="taxonomic scope" value="Bacteria"/>
</dbReference>
<evidence type="ECO:0000313" key="2">
    <source>
        <dbReference type="EMBL" id="KGP91044.1"/>
    </source>
</evidence>
<dbReference type="InterPro" id="IPR032774">
    <property type="entry name" value="WG_beta_rep"/>
</dbReference>
<name>A0A0A2USY0_9BACI</name>
<dbReference type="PANTHER" id="PTHR37841">
    <property type="entry name" value="GLR2918 PROTEIN"/>
    <property type="match status" value="1"/>
</dbReference>
<organism evidence="2 3">
    <name type="scientific">Pontibacillus chungwhensis BH030062</name>
    <dbReference type="NCBI Taxonomy" id="1385513"/>
    <lineage>
        <taxon>Bacteria</taxon>
        <taxon>Bacillati</taxon>
        <taxon>Bacillota</taxon>
        <taxon>Bacilli</taxon>
        <taxon>Bacillales</taxon>
        <taxon>Bacillaceae</taxon>
        <taxon>Pontibacillus</taxon>
    </lineage>
</organism>
<dbReference type="AlphaFoldDB" id="A0A0A2USY0"/>
<gene>
    <name evidence="2" type="ORF">N780_17415</name>
</gene>
<proteinExistence type="predicted"/>
<evidence type="ECO:0000259" key="1">
    <source>
        <dbReference type="Pfam" id="PF11738"/>
    </source>
</evidence>
<dbReference type="InterPro" id="IPR021729">
    <property type="entry name" value="DUF3298"/>
</dbReference>
<dbReference type="eggNOG" id="COG5513">
    <property type="taxonomic scope" value="Bacteria"/>
</dbReference>
<sequence length="572" mass="65638">MSIKRFPVLVQTDEGEKWGYIDRKGDIKIAPKYSYARDFQNNGLAVVEVDQRNGVINIKGEYVVEPIYESITGFSEGRAAVYRNNGFQVINEKGTILTPKAYSYIGEYQNGLALFSEEKEGTTYYGYLNNQGQEAIPAQYLSGDPFKDARAVVQVKENQYALINRDGNPFYTYNYPYVGNYGEGMLAFQQDKGGKYGYINERGRVVIEPSYDYVQAFKEGRAVVTVTEDYIFKYGLIDPKGNQILQPVHDDINRLGEKRIAIGKAIVPDQPYLGSKYAIADLNGDLLSPFRYQNVLDYEKGLASAHDDENTFFLNRKGNIAQNKPVLPGQGSLSIEGPLIKAMIDYELLYLTQEGEVIWRPKRTIRLNNQFRILKMKYKPNIDYLVYYPVVRGMDDTAVQKEVNETLKEMSQVKEIPKEKKLDYSYFGDFAIDYFHKDLVVIELNGSQYYFGAAHPMPTKRHANLNLVDGTIYQLSDLFKEGSSYAEVLTKLVNEQIREEDDSYYFDDVDVKVDPDQPFYVNDTSLFLYYAPYEIAPYVAGFPTFEIPFERISELIDYNGSFWRSFHSNMTN</sequence>
<dbReference type="Proteomes" id="UP000030153">
    <property type="component" value="Unassembled WGS sequence"/>
</dbReference>
<evidence type="ECO:0000313" key="3">
    <source>
        <dbReference type="Proteomes" id="UP000030153"/>
    </source>
</evidence>
<reference evidence="2 3" key="1">
    <citation type="submission" date="2013-08" db="EMBL/GenBank/DDBJ databases">
        <title>Genome of Pontibacillus chungwhensis.</title>
        <authorList>
            <person name="Wang Q."/>
            <person name="Wang G."/>
        </authorList>
    </citation>
    <scope>NUCLEOTIDE SEQUENCE [LARGE SCALE GENOMIC DNA]</scope>
    <source>
        <strain evidence="2 3">BH030062</strain>
    </source>
</reference>